<dbReference type="InterPro" id="IPR032710">
    <property type="entry name" value="NTF2-like_dom_sf"/>
</dbReference>
<proteinExistence type="predicted"/>
<sequence length="116" mass="13204">MSDNVELLKRIYDRFNARDMETVLAALHEDVIWANGMEGGHVHGREGVRSYWTRQWGMVDPHVEPVGFAEGPKGEVIVEVHQVVRDLKGNLLVDKMVGHIFQVENGLVRRFDIRGA</sequence>
<dbReference type="SUPFAM" id="SSF54427">
    <property type="entry name" value="NTF2-like"/>
    <property type="match status" value="1"/>
</dbReference>
<organism evidence="2 3">
    <name type="scientific">Candidatus Acidiferrum panamense</name>
    <dbReference type="NCBI Taxonomy" id="2741543"/>
    <lineage>
        <taxon>Bacteria</taxon>
        <taxon>Pseudomonadati</taxon>
        <taxon>Acidobacteriota</taxon>
        <taxon>Terriglobia</taxon>
        <taxon>Candidatus Acidiferrales</taxon>
        <taxon>Candidatus Acidiferrum</taxon>
    </lineage>
</organism>
<feature type="domain" description="SnoaL-like" evidence="1">
    <location>
        <begin position="9"/>
        <end position="110"/>
    </location>
</feature>
<evidence type="ECO:0000259" key="1">
    <source>
        <dbReference type="Pfam" id="PF12680"/>
    </source>
</evidence>
<dbReference type="InterPro" id="IPR037401">
    <property type="entry name" value="SnoaL-like"/>
</dbReference>
<keyword evidence="3" id="KW-1185">Reference proteome</keyword>
<dbReference type="Proteomes" id="UP000567293">
    <property type="component" value="Unassembled WGS sequence"/>
</dbReference>
<dbReference type="AlphaFoldDB" id="A0A7V8T0Y8"/>
<evidence type="ECO:0000313" key="2">
    <source>
        <dbReference type="EMBL" id="MBA0089192.1"/>
    </source>
</evidence>
<dbReference type="Gene3D" id="3.10.450.50">
    <property type="match status" value="1"/>
</dbReference>
<dbReference type="Pfam" id="PF12680">
    <property type="entry name" value="SnoaL_2"/>
    <property type="match status" value="1"/>
</dbReference>
<name>A0A7V8T0Y8_9BACT</name>
<dbReference type="EMBL" id="JACDQQ010002870">
    <property type="protein sequence ID" value="MBA0089192.1"/>
    <property type="molecule type" value="Genomic_DNA"/>
</dbReference>
<gene>
    <name evidence="2" type="ORF">HRJ53_29730</name>
</gene>
<accession>A0A7V8T0Y8</accession>
<comment type="caution">
    <text evidence="2">The sequence shown here is derived from an EMBL/GenBank/DDBJ whole genome shotgun (WGS) entry which is preliminary data.</text>
</comment>
<reference evidence="2" key="1">
    <citation type="submission" date="2020-06" db="EMBL/GenBank/DDBJ databases">
        <title>Legume-microbial interactions unlock mineral nutrients during tropical forest succession.</title>
        <authorList>
            <person name="Epihov D.Z."/>
        </authorList>
    </citation>
    <scope>NUCLEOTIDE SEQUENCE [LARGE SCALE GENOMIC DNA]</scope>
    <source>
        <strain evidence="2">Pan2503</strain>
    </source>
</reference>
<evidence type="ECO:0000313" key="3">
    <source>
        <dbReference type="Proteomes" id="UP000567293"/>
    </source>
</evidence>
<protein>
    <submittedName>
        <fullName evidence="2">Nuclear transport factor 2 family protein</fullName>
    </submittedName>
</protein>